<gene>
    <name evidence="1" type="ORF">BN977_01007</name>
</gene>
<sequence>MSYLGGQLAALAVMAALVGGVAWAVVVMSKPRPPLEDDDEPESEM</sequence>
<protein>
    <submittedName>
        <fullName evidence="1">Uncharacterized protein</fullName>
    </submittedName>
</protein>
<reference evidence="1" key="1">
    <citation type="submission" date="2014-03" db="EMBL/GenBank/DDBJ databases">
        <title>Draft Genome Sequence of Mycobacterium cosmeticum DSM 44829.</title>
        <authorList>
            <person name="Croce O."/>
            <person name="Robert C."/>
            <person name="Raoult D."/>
            <person name="Drancourt M."/>
        </authorList>
    </citation>
    <scope>NUCLEOTIDE SEQUENCE [LARGE SCALE GENOMIC DNA]</scope>
    <source>
        <strain evidence="1">DSM 44829</strain>
    </source>
</reference>
<organism evidence="1 2">
    <name type="scientific">Mycolicibacterium cosmeticum</name>
    <dbReference type="NCBI Taxonomy" id="258533"/>
    <lineage>
        <taxon>Bacteria</taxon>
        <taxon>Bacillati</taxon>
        <taxon>Actinomycetota</taxon>
        <taxon>Actinomycetes</taxon>
        <taxon>Mycobacteriales</taxon>
        <taxon>Mycobacteriaceae</taxon>
        <taxon>Mycolicibacterium</taxon>
    </lineage>
</organism>
<name>W9BHS5_MYCCO</name>
<accession>W9BHS5</accession>
<dbReference type="RefSeq" id="WP_165576289.1">
    <property type="nucleotide sequence ID" value="NZ_CCBB010000001.1"/>
</dbReference>
<comment type="caution">
    <text evidence="1">The sequence shown here is derived from an EMBL/GenBank/DDBJ whole genome shotgun (WGS) entry which is preliminary data.</text>
</comment>
<proteinExistence type="predicted"/>
<reference evidence="1" key="2">
    <citation type="submission" date="2014-03" db="EMBL/GenBank/DDBJ databases">
        <authorList>
            <person name="Urmite Genomes"/>
        </authorList>
    </citation>
    <scope>NUCLEOTIDE SEQUENCE</scope>
    <source>
        <strain evidence="1">DSM 44829</strain>
    </source>
</reference>
<dbReference type="Proteomes" id="UP000028870">
    <property type="component" value="Unassembled WGS sequence"/>
</dbReference>
<keyword evidence="2" id="KW-1185">Reference proteome</keyword>
<dbReference type="STRING" id="258533.BN977_01007"/>
<dbReference type="AlphaFoldDB" id="W9BHS5"/>
<dbReference type="EMBL" id="CCBB010000001">
    <property type="protein sequence ID" value="CDO06225.1"/>
    <property type="molecule type" value="Genomic_DNA"/>
</dbReference>
<evidence type="ECO:0000313" key="2">
    <source>
        <dbReference type="Proteomes" id="UP000028870"/>
    </source>
</evidence>
<evidence type="ECO:0000313" key="1">
    <source>
        <dbReference type="EMBL" id="CDO06225.1"/>
    </source>
</evidence>